<dbReference type="EMBL" id="RCDD01000001">
    <property type="protein sequence ID" value="RLK60417.1"/>
    <property type="molecule type" value="Genomic_DNA"/>
</dbReference>
<name>A0A421B7R9_9PSEU</name>
<evidence type="ECO:0000259" key="1">
    <source>
        <dbReference type="Pfam" id="PF14280"/>
    </source>
</evidence>
<dbReference type="Pfam" id="PF14280">
    <property type="entry name" value="DUF4365"/>
    <property type="match status" value="1"/>
</dbReference>
<dbReference type="Proteomes" id="UP000282454">
    <property type="component" value="Unassembled WGS sequence"/>
</dbReference>
<dbReference type="AlphaFoldDB" id="A0A421B7R9"/>
<sequence length="193" mass="20787">MNHADPRRILADRAVARVTSLFQESGHVVQKIDGHNDFGEDIYVSFNEARRPTGSTIAVQVKGGSSYRSARGYRVRVKQHGESWRRANAPVVCVVYDPGTDLLCWANASEQLRYARDRRSIEVRRTDVLDAASVAAFVQRMRRYIAGAGGRLGGADDLEVVAASGDAPAGAVQEVVEQGESAGVDRGSTGVSG</sequence>
<protein>
    <submittedName>
        <fullName evidence="2">Uncharacterized protein DUF4365</fullName>
    </submittedName>
</protein>
<accession>A0A421B7R9</accession>
<gene>
    <name evidence="2" type="ORF">CLV68_0921</name>
</gene>
<dbReference type="InterPro" id="IPR025375">
    <property type="entry name" value="DUF4365"/>
</dbReference>
<keyword evidence="3" id="KW-1185">Reference proteome</keyword>
<dbReference type="RefSeq" id="WP_170224077.1">
    <property type="nucleotide sequence ID" value="NZ_RCDD01000001.1"/>
</dbReference>
<comment type="caution">
    <text evidence="2">The sequence shown here is derived from an EMBL/GenBank/DDBJ whole genome shotgun (WGS) entry which is preliminary data.</text>
</comment>
<feature type="domain" description="DUF4365" evidence="1">
    <location>
        <begin position="14"/>
        <end position="139"/>
    </location>
</feature>
<organism evidence="2 3">
    <name type="scientific">Actinokineospora cianjurensis</name>
    <dbReference type="NCBI Taxonomy" id="585224"/>
    <lineage>
        <taxon>Bacteria</taxon>
        <taxon>Bacillati</taxon>
        <taxon>Actinomycetota</taxon>
        <taxon>Actinomycetes</taxon>
        <taxon>Pseudonocardiales</taxon>
        <taxon>Pseudonocardiaceae</taxon>
        <taxon>Actinokineospora</taxon>
    </lineage>
</organism>
<proteinExistence type="predicted"/>
<evidence type="ECO:0000313" key="2">
    <source>
        <dbReference type="EMBL" id="RLK60417.1"/>
    </source>
</evidence>
<reference evidence="2 3" key="1">
    <citation type="submission" date="2018-10" db="EMBL/GenBank/DDBJ databases">
        <title>Genomic Encyclopedia of Archaeal and Bacterial Type Strains, Phase II (KMG-II): from individual species to whole genera.</title>
        <authorList>
            <person name="Goeker M."/>
        </authorList>
    </citation>
    <scope>NUCLEOTIDE SEQUENCE [LARGE SCALE GENOMIC DNA]</scope>
    <source>
        <strain evidence="2 3">DSM 45657</strain>
    </source>
</reference>
<evidence type="ECO:0000313" key="3">
    <source>
        <dbReference type="Proteomes" id="UP000282454"/>
    </source>
</evidence>